<keyword evidence="3 11" id="KW-0245">EGF-like domain</keyword>
<keyword evidence="16" id="KW-1185">Reference proteome</keyword>
<dbReference type="Gene3D" id="3.80.10.10">
    <property type="entry name" value="Ribonuclease Inhibitor"/>
    <property type="match status" value="2"/>
</dbReference>
<comment type="subcellular location">
    <subcellularLocation>
        <location evidence="1">Secreted</location>
    </subcellularLocation>
</comment>
<keyword evidence="12" id="KW-0812">Transmembrane</keyword>
<dbReference type="PROSITE" id="PS01186">
    <property type="entry name" value="EGF_2"/>
    <property type="match status" value="2"/>
</dbReference>
<keyword evidence="9" id="KW-1015">Disulfide bond</keyword>
<dbReference type="InterPro" id="IPR000152">
    <property type="entry name" value="EGF-type_Asp/Asn_hydroxyl_site"/>
</dbReference>
<dbReference type="PANTHER" id="PTHR24039:SF28">
    <property type="entry name" value="EGF-LIKE DOMAIN-CONTAINING PROTEIN"/>
    <property type="match status" value="1"/>
</dbReference>
<dbReference type="FunFam" id="2.10.25.10:FF:000240">
    <property type="entry name" value="Vitamin K-dependent protein S"/>
    <property type="match status" value="1"/>
</dbReference>
<feature type="transmembrane region" description="Helical" evidence="12">
    <location>
        <begin position="695"/>
        <end position="724"/>
    </location>
</feature>
<keyword evidence="10" id="KW-0325">Glycoprotein</keyword>
<keyword evidence="12" id="KW-0472">Membrane</keyword>
<evidence type="ECO:0000256" key="8">
    <source>
        <dbReference type="ARBA" id="ARBA00022902"/>
    </source>
</evidence>
<evidence type="ECO:0000256" key="2">
    <source>
        <dbReference type="ARBA" id="ARBA00022525"/>
    </source>
</evidence>
<evidence type="ECO:0000256" key="4">
    <source>
        <dbReference type="ARBA" id="ARBA00022614"/>
    </source>
</evidence>
<dbReference type="GO" id="GO:0005509">
    <property type="term" value="F:calcium ion binding"/>
    <property type="evidence" value="ECO:0007669"/>
    <property type="project" value="InterPro"/>
</dbReference>
<comment type="caution">
    <text evidence="15">The sequence shown here is derived from an EMBL/GenBank/DDBJ whole genome shotgun (WGS) entry which is preliminary data.</text>
</comment>
<keyword evidence="2" id="KW-0964">Secreted</keyword>
<evidence type="ECO:0000313" key="15">
    <source>
        <dbReference type="EMBL" id="KAI6651979.1"/>
    </source>
</evidence>
<dbReference type="FunFam" id="2.10.25.10:FF:000038">
    <property type="entry name" value="Fibrillin 2"/>
    <property type="match status" value="1"/>
</dbReference>
<keyword evidence="6" id="KW-0677">Repeat</keyword>
<dbReference type="AlphaFoldDB" id="A0AAV7JTW3"/>
<keyword evidence="5 13" id="KW-0732">Signal</keyword>
<dbReference type="InterPro" id="IPR009030">
    <property type="entry name" value="Growth_fac_rcpt_cys_sf"/>
</dbReference>
<evidence type="ECO:0000256" key="10">
    <source>
        <dbReference type="ARBA" id="ARBA00023180"/>
    </source>
</evidence>
<protein>
    <submittedName>
        <fullName evidence="15">Multiple epidermal growth factor-like domains protein 6 isoform X2</fullName>
    </submittedName>
</protein>
<dbReference type="InterPro" id="IPR032675">
    <property type="entry name" value="LRR_dom_sf"/>
</dbReference>
<name>A0AAV7JTW3_9METZ</name>
<dbReference type="SUPFAM" id="SSF57196">
    <property type="entry name" value="EGF/Laminin"/>
    <property type="match status" value="1"/>
</dbReference>
<evidence type="ECO:0000256" key="6">
    <source>
        <dbReference type="ARBA" id="ARBA00022737"/>
    </source>
</evidence>
<dbReference type="InterPro" id="IPR001611">
    <property type="entry name" value="Leu-rich_rpt"/>
</dbReference>
<dbReference type="PANTHER" id="PTHR24039">
    <property type="entry name" value="FIBRILLIN-RELATED"/>
    <property type="match status" value="1"/>
</dbReference>
<feature type="chain" id="PRO_5043653112" evidence="13">
    <location>
        <begin position="19"/>
        <end position="811"/>
    </location>
</feature>
<dbReference type="Proteomes" id="UP001165289">
    <property type="component" value="Unassembled WGS sequence"/>
</dbReference>
<evidence type="ECO:0000259" key="14">
    <source>
        <dbReference type="PROSITE" id="PS50026"/>
    </source>
</evidence>
<dbReference type="InterPro" id="IPR049883">
    <property type="entry name" value="NOTCH1_EGF-like"/>
</dbReference>
<dbReference type="InterPro" id="IPR026823">
    <property type="entry name" value="cEGF"/>
</dbReference>
<accession>A0AAV7JTW3</accession>
<evidence type="ECO:0000256" key="5">
    <source>
        <dbReference type="ARBA" id="ARBA00022729"/>
    </source>
</evidence>
<reference evidence="15 16" key="1">
    <citation type="journal article" date="2023" name="BMC Biol.">
        <title>The compact genome of the sponge Oopsacas minuta (Hexactinellida) is lacking key metazoan core genes.</title>
        <authorList>
            <person name="Santini S."/>
            <person name="Schenkelaars Q."/>
            <person name="Jourda C."/>
            <person name="Duchesne M."/>
            <person name="Belahbib H."/>
            <person name="Rocher C."/>
            <person name="Selva M."/>
            <person name="Riesgo A."/>
            <person name="Vervoort M."/>
            <person name="Leys S.P."/>
            <person name="Kodjabachian L."/>
            <person name="Le Bivic A."/>
            <person name="Borchiellini C."/>
            <person name="Claverie J.M."/>
            <person name="Renard E."/>
        </authorList>
    </citation>
    <scope>NUCLEOTIDE SEQUENCE [LARGE SCALE GENOMIC DNA]</scope>
    <source>
        <strain evidence="15">SPO-2</strain>
    </source>
</reference>
<keyword evidence="4" id="KW-0433">Leucine-rich repeat</keyword>
<proteinExistence type="predicted"/>
<dbReference type="PROSITE" id="PS00010">
    <property type="entry name" value="ASX_HYDROXYL"/>
    <property type="match status" value="2"/>
</dbReference>
<dbReference type="Gene3D" id="2.10.25.10">
    <property type="entry name" value="Laminin"/>
    <property type="match status" value="6"/>
</dbReference>
<dbReference type="SMART" id="SM00181">
    <property type="entry name" value="EGF"/>
    <property type="match status" value="7"/>
</dbReference>
<dbReference type="SMART" id="SM00369">
    <property type="entry name" value="LRR_TYP"/>
    <property type="match status" value="3"/>
</dbReference>
<dbReference type="PROSITE" id="PS01187">
    <property type="entry name" value="EGF_CA"/>
    <property type="match status" value="3"/>
</dbReference>
<keyword evidence="8" id="KW-0524">Neurogenesis</keyword>
<evidence type="ECO:0000313" key="16">
    <source>
        <dbReference type="Proteomes" id="UP001165289"/>
    </source>
</evidence>
<feature type="domain" description="EGF-like" evidence="14">
    <location>
        <begin position="649"/>
        <end position="690"/>
    </location>
</feature>
<dbReference type="SUPFAM" id="SSF57184">
    <property type="entry name" value="Growth factor receptor domain"/>
    <property type="match status" value="2"/>
</dbReference>
<gene>
    <name evidence="15" type="ORF">LOD99_4524</name>
</gene>
<feature type="signal peptide" evidence="13">
    <location>
        <begin position="1"/>
        <end position="18"/>
    </location>
</feature>
<dbReference type="SUPFAM" id="SSF52058">
    <property type="entry name" value="L domain-like"/>
    <property type="match status" value="1"/>
</dbReference>
<evidence type="ECO:0000256" key="9">
    <source>
        <dbReference type="ARBA" id="ARBA00023157"/>
    </source>
</evidence>
<dbReference type="EMBL" id="JAKMXF010000300">
    <property type="protein sequence ID" value="KAI6651979.1"/>
    <property type="molecule type" value="Genomic_DNA"/>
</dbReference>
<comment type="caution">
    <text evidence="11">Lacks conserved residue(s) required for the propagation of feature annotation.</text>
</comment>
<organism evidence="15 16">
    <name type="scientific">Oopsacas minuta</name>
    <dbReference type="NCBI Taxonomy" id="111878"/>
    <lineage>
        <taxon>Eukaryota</taxon>
        <taxon>Metazoa</taxon>
        <taxon>Porifera</taxon>
        <taxon>Hexactinellida</taxon>
        <taxon>Hexasterophora</taxon>
        <taxon>Lyssacinosida</taxon>
        <taxon>Leucopsacidae</taxon>
        <taxon>Oopsacas</taxon>
    </lineage>
</organism>
<evidence type="ECO:0000256" key="11">
    <source>
        <dbReference type="PROSITE-ProRule" id="PRU00076"/>
    </source>
</evidence>
<evidence type="ECO:0000256" key="13">
    <source>
        <dbReference type="SAM" id="SignalP"/>
    </source>
</evidence>
<dbReference type="GO" id="GO:0005576">
    <property type="term" value="C:extracellular region"/>
    <property type="evidence" value="ECO:0007669"/>
    <property type="project" value="UniProtKB-SubCell"/>
</dbReference>
<sequence>MQYISALFILSTIQLTAACTLQCLQFQHINGDYHASCGFTTIGNASKCELTEFNDVLFDANITPLIKVVTIQLNFREDVTRVDLRLTSVPLQKILVEVEKENFNITILYLVGKFEIPGRNWFKNFPNIKLLVLQSAFFPTGMPIFTDLKQVTRIYSDKTEIGGSNLVIGEDFVSRLHSLDYLYFRTERTSLLRTDNNANIFRELTALSYLNLYRISFSNVNPNILEEMVNLKAFLSVSAEISDLTFLEHPLVKYIEEINLAFNRVYFINVFGRFSRLTKLALYSNEVTNLVRSDFMGMKGLKELDLQSNRVRDMNDDVFHELRDVEKMNLISNQITTISSKQFEHLMQLSLVSLDDNLLICDCKLKWIAEINSQYGIEFEGECIDSVNAGKPIIDPTNYVTCTETLSLECFNRSITCRPNSRCVSFETTYTCVCIDGYEEMNGECIDINECASGNTECQHNCTNLPGTYECCAPGLKLDHTDTCIDQDECLVGIDGCSQECVNTAGSYFCECREGFELLNDSVTCVDIDECSQSDNGCVYSCANEVGSYQCLCPIGYLLDGMTCYDANNCTFEHTECQRYCSGLDGAFVCVCDVGFVYSVVDGMQRCVDIDECQNPQLCNQGCQNTQGSYACLCDAGSKYIHENQTCVDIDECSEGIDNCNSLEICINVEDSYNCACVHEYIVEGTDQCGILPSYAIYTIVGGVIAIIITIAMVMSIICCIVMFNRKRRMRRIEKMNKAIYKEVSLQKAARHTTAYDPVTYLDNGEKDESRPSTAAEYERMNECHIYDSIRNINENNESIDSGTKLVNSFH</sequence>
<dbReference type="SMART" id="SM00179">
    <property type="entry name" value="EGF_CA"/>
    <property type="match status" value="7"/>
</dbReference>
<dbReference type="InterPro" id="IPR003591">
    <property type="entry name" value="Leu-rich_rpt_typical-subtyp"/>
</dbReference>
<dbReference type="PROSITE" id="PS50026">
    <property type="entry name" value="EGF_3"/>
    <property type="match status" value="1"/>
</dbReference>
<keyword evidence="12" id="KW-1133">Transmembrane helix</keyword>
<dbReference type="InterPro" id="IPR000742">
    <property type="entry name" value="EGF"/>
</dbReference>
<evidence type="ECO:0000256" key="3">
    <source>
        <dbReference type="ARBA" id="ARBA00022536"/>
    </source>
</evidence>
<keyword evidence="7" id="KW-0106">Calcium</keyword>
<evidence type="ECO:0000256" key="7">
    <source>
        <dbReference type="ARBA" id="ARBA00022837"/>
    </source>
</evidence>
<dbReference type="InterPro" id="IPR001881">
    <property type="entry name" value="EGF-like_Ca-bd_dom"/>
</dbReference>
<dbReference type="CDD" id="cd00054">
    <property type="entry name" value="EGF_CA"/>
    <property type="match status" value="3"/>
</dbReference>
<dbReference type="Pfam" id="PF07645">
    <property type="entry name" value="EGF_CA"/>
    <property type="match status" value="3"/>
</dbReference>
<dbReference type="InterPro" id="IPR018097">
    <property type="entry name" value="EGF_Ca-bd_CS"/>
</dbReference>
<evidence type="ECO:0000256" key="1">
    <source>
        <dbReference type="ARBA" id="ARBA00004613"/>
    </source>
</evidence>
<evidence type="ECO:0000256" key="12">
    <source>
        <dbReference type="SAM" id="Phobius"/>
    </source>
</evidence>
<dbReference type="Pfam" id="PF13855">
    <property type="entry name" value="LRR_8"/>
    <property type="match status" value="1"/>
</dbReference>
<dbReference type="FunFam" id="2.10.25.10:FF:000014">
    <property type="entry name" value="Latent-transforming growth factor beta-binding protein 3"/>
    <property type="match status" value="1"/>
</dbReference>
<dbReference type="Pfam" id="PF12662">
    <property type="entry name" value="cEGF"/>
    <property type="match status" value="1"/>
</dbReference>